<organism evidence="1 2">
    <name type="scientific">Desulfofustis glycolicus DSM 9705</name>
    <dbReference type="NCBI Taxonomy" id="1121409"/>
    <lineage>
        <taxon>Bacteria</taxon>
        <taxon>Pseudomonadati</taxon>
        <taxon>Thermodesulfobacteriota</taxon>
        <taxon>Desulfobulbia</taxon>
        <taxon>Desulfobulbales</taxon>
        <taxon>Desulfocapsaceae</taxon>
        <taxon>Desulfofustis</taxon>
    </lineage>
</organism>
<proteinExistence type="predicted"/>
<dbReference type="AlphaFoldDB" id="A0A1M5VQL5"/>
<gene>
    <name evidence="1" type="ORF">SAMN02745124_01824</name>
</gene>
<accession>A0A1M5VQL5</accession>
<evidence type="ECO:0000313" key="2">
    <source>
        <dbReference type="Proteomes" id="UP000184139"/>
    </source>
</evidence>
<dbReference type="InterPro" id="IPR004027">
    <property type="entry name" value="SEC_C_motif"/>
</dbReference>
<reference evidence="1 2" key="1">
    <citation type="submission" date="2016-11" db="EMBL/GenBank/DDBJ databases">
        <authorList>
            <person name="Jaros S."/>
            <person name="Januszkiewicz K."/>
            <person name="Wedrychowicz H."/>
        </authorList>
    </citation>
    <scope>NUCLEOTIDE SEQUENCE [LARGE SCALE GENOMIC DNA]</scope>
    <source>
        <strain evidence="1 2">DSM 9705</strain>
    </source>
</reference>
<name>A0A1M5VQL5_9BACT</name>
<dbReference type="Proteomes" id="UP000184139">
    <property type="component" value="Unassembled WGS sequence"/>
</dbReference>
<dbReference type="Gene3D" id="3.10.450.50">
    <property type="match status" value="1"/>
</dbReference>
<sequence>MAKIGRNERCPCGSGKKYKHCCARSPRTPVAPVEPGQGILTQAVERICRAAGQRRQVINELGVFVLFATERGNAWLLEVTQSDCVQVARDGQPVSPEINENPETIEVEWSHTFRVVDRQLVLTAYSDRSEQVLEDCPVREVSAAVRRVAKKFPPSVRQGLHIEPGEQQEESPAR</sequence>
<dbReference type="Pfam" id="PF02810">
    <property type="entry name" value="SEC-C"/>
    <property type="match status" value="1"/>
</dbReference>
<evidence type="ECO:0000313" key="1">
    <source>
        <dbReference type="EMBL" id="SHH77571.1"/>
    </source>
</evidence>
<dbReference type="RefSeq" id="WP_073375374.1">
    <property type="nucleotide sequence ID" value="NZ_FQXS01000009.1"/>
</dbReference>
<protein>
    <submittedName>
        <fullName evidence="1">SEC-C motif-containing protein</fullName>
    </submittedName>
</protein>
<dbReference type="STRING" id="1121409.SAMN02745124_01824"/>
<dbReference type="EMBL" id="FQXS01000009">
    <property type="protein sequence ID" value="SHH77571.1"/>
    <property type="molecule type" value="Genomic_DNA"/>
</dbReference>
<dbReference type="SUPFAM" id="SSF103642">
    <property type="entry name" value="Sec-C motif"/>
    <property type="match status" value="1"/>
</dbReference>
<dbReference type="OrthoDB" id="5431394at2"/>
<keyword evidence="2" id="KW-1185">Reference proteome</keyword>